<reference evidence="3 4" key="1">
    <citation type="submission" date="2013-12" db="EMBL/GenBank/DDBJ databases">
        <authorList>
            <person name="Zelazny A."/>
            <person name="Olivier K."/>
            <person name="Holland S."/>
            <person name="Lenaerts A."/>
            <person name="Ordway D."/>
            <person name="DeGroote M.A."/>
            <person name="Parker T."/>
            <person name="Sizemore C."/>
            <person name="Tallon L.J."/>
            <person name="Sadzewicz L.K."/>
            <person name="Sengamalay N."/>
            <person name="Fraser C.M."/>
            <person name="Hine E."/>
            <person name="Shefchek K.A."/>
            <person name="Das S.P."/>
            <person name="Tettelin H."/>
        </authorList>
    </citation>
    <scope>NUCLEOTIDE SEQUENCE [LARGE SCALE GENOMIC DNA]</scope>
    <source>
        <strain evidence="3 4">1956</strain>
    </source>
</reference>
<dbReference type="Pfam" id="PF00296">
    <property type="entry name" value="Bac_luciferase"/>
    <property type="match status" value="1"/>
</dbReference>
<evidence type="ECO:0000256" key="1">
    <source>
        <dbReference type="ARBA" id="ARBA00023002"/>
    </source>
</evidence>
<dbReference type="NCBIfam" id="TIGR03559">
    <property type="entry name" value="F420_Rv3520c"/>
    <property type="match status" value="1"/>
</dbReference>
<evidence type="ECO:0000259" key="2">
    <source>
        <dbReference type="Pfam" id="PF00296"/>
    </source>
</evidence>
<dbReference type="InterPro" id="IPR036661">
    <property type="entry name" value="Luciferase-like_sf"/>
</dbReference>
<organism evidence="3 4">
    <name type="scientific">Mycobacterium intracellulare 1956</name>
    <dbReference type="NCBI Taxonomy" id="1299331"/>
    <lineage>
        <taxon>Bacteria</taxon>
        <taxon>Bacillati</taxon>
        <taxon>Actinomycetota</taxon>
        <taxon>Actinomycetes</taxon>
        <taxon>Mycobacteriales</taxon>
        <taxon>Mycobacteriaceae</taxon>
        <taxon>Mycobacterium</taxon>
        <taxon>Mycobacterium avium complex (MAC)</taxon>
    </lineage>
</organism>
<dbReference type="InterPro" id="IPR050564">
    <property type="entry name" value="F420-G6PD/mer"/>
</dbReference>
<protein>
    <submittedName>
        <fullName evidence="3">Putative F420-dependent oxidoreductase family protein</fullName>
    </submittedName>
</protein>
<proteinExistence type="predicted"/>
<dbReference type="InterPro" id="IPR019951">
    <property type="entry name" value="F420_OxRdatse_Rv3520c_pred"/>
</dbReference>
<dbReference type="GO" id="GO:0016705">
    <property type="term" value="F:oxidoreductase activity, acting on paired donors, with incorporation or reduction of molecular oxygen"/>
    <property type="evidence" value="ECO:0007669"/>
    <property type="project" value="InterPro"/>
</dbReference>
<feature type="domain" description="Luciferase-like" evidence="2">
    <location>
        <begin position="17"/>
        <end position="324"/>
    </location>
</feature>
<dbReference type="InterPro" id="IPR011251">
    <property type="entry name" value="Luciferase-like_dom"/>
</dbReference>
<dbReference type="CDD" id="cd01097">
    <property type="entry name" value="Tetrahydromethanopterin_reductase"/>
    <property type="match status" value="1"/>
</dbReference>
<dbReference type="Gene3D" id="3.20.20.30">
    <property type="entry name" value="Luciferase-like domain"/>
    <property type="match status" value="1"/>
</dbReference>
<evidence type="ECO:0000313" key="4">
    <source>
        <dbReference type="Proteomes" id="UP000020825"/>
    </source>
</evidence>
<sequence>MKLGLQLGYWGAQPSSNDAELVAAAENVGYDAVFTAEAWGSDAYTPLAWWGRDTTTIRLGTSVVQLSARTPTACAMAALTLDHLSGGRHLLGLGVSGPQVVEGWYGQSFPKPLARTREYIDIVRQVWARKAPVTSSGPHYPLPLSGTGTSGLGKALKPITHPLRADIPIMLGAEGPKNVALAAEIADGWLPIFYSPRLAPMYNEWLDEGFARPGARRSRADFEICATAQVVVTDDRPGTLAVMKPYLALYLGGMGSEDTNFHANLYRRMGYGQVVDDITKLFRSGRKDEAAAIIPDELVDDAAIVGDIGYVREQLANWEDAGVTMVVVGPKSVEQLNDLAAAVLRTDSRGPQQGSFIK</sequence>
<dbReference type="AlphaFoldDB" id="X8CQ20"/>
<dbReference type="SUPFAM" id="SSF51679">
    <property type="entry name" value="Bacterial luciferase-like"/>
    <property type="match status" value="1"/>
</dbReference>
<dbReference type="PANTHER" id="PTHR43244:SF1">
    <property type="entry name" value="5,10-METHYLENETETRAHYDROMETHANOPTERIN REDUCTASE"/>
    <property type="match status" value="1"/>
</dbReference>
<dbReference type="PATRIC" id="fig|1299331.3.peg.458"/>
<name>X8CQ20_MYCIT</name>
<gene>
    <name evidence="3" type="ORF">I550_0470</name>
</gene>
<dbReference type="EMBL" id="JAOG01000001">
    <property type="protein sequence ID" value="EUA57345.1"/>
    <property type="molecule type" value="Genomic_DNA"/>
</dbReference>
<dbReference type="PANTHER" id="PTHR43244">
    <property type="match status" value="1"/>
</dbReference>
<keyword evidence="1" id="KW-0560">Oxidoreductase</keyword>
<comment type="caution">
    <text evidence="3">The sequence shown here is derived from an EMBL/GenBank/DDBJ whole genome shotgun (WGS) entry which is preliminary data.</text>
</comment>
<evidence type="ECO:0000313" key="3">
    <source>
        <dbReference type="EMBL" id="EUA57345.1"/>
    </source>
</evidence>
<dbReference type="Proteomes" id="UP000020825">
    <property type="component" value="Unassembled WGS sequence"/>
</dbReference>
<accession>X8CQ20</accession>